<dbReference type="KEGG" id="haz:A9404_05935"/>
<dbReference type="InterPro" id="IPR050523">
    <property type="entry name" value="AKR_Detox_Biosynth"/>
</dbReference>
<dbReference type="OrthoDB" id="9772407at2"/>
<dbReference type="AlphaFoldDB" id="A0A191ZGH0"/>
<dbReference type="PANTHER" id="PTHR43364:SF4">
    <property type="entry name" value="NAD(P)-LINKED OXIDOREDUCTASE SUPERFAMILY PROTEIN"/>
    <property type="match status" value="1"/>
</dbReference>
<organism evidence="6 7">
    <name type="scientific">Halothiobacillus diazotrophicus</name>
    <dbReference type="NCBI Taxonomy" id="1860122"/>
    <lineage>
        <taxon>Bacteria</taxon>
        <taxon>Pseudomonadati</taxon>
        <taxon>Pseudomonadota</taxon>
        <taxon>Gammaproteobacteria</taxon>
        <taxon>Chromatiales</taxon>
        <taxon>Halothiobacillaceae</taxon>
        <taxon>Halothiobacillus</taxon>
    </lineage>
</organism>
<evidence type="ECO:0000259" key="5">
    <source>
        <dbReference type="Pfam" id="PF00248"/>
    </source>
</evidence>
<dbReference type="PANTHER" id="PTHR43364">
    <property type="entry name" value="NADH-SPECIFIC METHYLGLYOXAL REDUCTASE-RELATED"/>
    <property type="match status" value="1"/>
</dbReference>
<dbReference type="GO" id="GO:0016491">
    <property type="term" value="F:oxidoreductase activity"/>
    <property type="evidence" value="ECO:0007669"/>
    <property type="project" value="UniProtKB-KW"/>
</dbReference>
<dbReference type="STRING" id="1860122.A9404_05935"/>
<dbReference type="SUPFAM" id="SSF51430">
    <property type="entry name" value="NAD(P)-linked oxidoreductase"/>
    <property type="match status" value="1"/>
</dbReference>
<sequence>MEMRLLGDSGISVSSICLGTMTFGQQNTEAEAHAQLDFAVAQGVNFIDAAEMYPVPPKAETQGRTESYIGSWLVRQARDSVVVATKIAGPSRGMKWIRGGPQITAPQIRAAIDGSLRRLRTDYVDLYQIHWPERYVPMFGERYYEPARQRAAESIENQLRALGELVQAGKVRAIGLSNETPYGVMSFAQAAREHGFPRVVSIQNAYHLMNRTFETGGLAEVSTQLNIGLLPYSPLAFGLLSGKYLSDPSAAGRLTEFPGFGQRYAKPNVAEATRAYVALAQRHGLSPAQMAIAFTRQKPFTTSVIIGATSITQLAENIGAADVTLSAELLAEVDEIDQRWPNPAP</sequence>
<evidence type="ECO:0000256" key="2">
    <source>
        <dbReference type="ARBA" id="ARBA00023002"/>
    </source>
</evidence>
<comment type="similarity">
    <text evidence="3">Belongs to the aldo/keto reductase family. Aldo/keto reductase 2 subfamily.</text>
</comment>
<dbReference type="InterPro" id="IPR023210">
    <property type="entry name" value="NADP_OxRdtase_dom"/>
</dbReference>
<evidence type="ECO:0000313" key="6">
    <source>
        <dbReference type="EMBL" id="ANJ66981.1"/>
    </source>
</evidence>
<protein>
    <recommendedName>
        <fullName evidence="4">Protein tas</fullName>
    </recommendedName>
</protein>
<dbReference type="EMBL" id="CP016027">
    <property type="protein sequence ID" value="ANJ66981.1"/>
    <property type="molecule type" value="Genomic_DNA"/>
</dbReference>
<keyword evidence="2" id="KW-0560">Oxidoreductase</keyword>
<dbReference type="FunFam" id="3.20.20.100:FF:000005">
    <property type="entry name" value="NADP(H)-dependent aldo-keto reductase"/>
    <property type="match status" value="1"/>
</dbReference>
<feature type="domain" description="NADP-dependent oxidoreductase" evidence="5">
    <location>
        <begin position="16"/>
        <end position="337"/>
    </location>
</feature>
<evidence type="ECO:0000256" key="1">
    <source>
        <dbReference type="ARBA" id="ARBA00022857"/>
    </source>
</evidence>
<proteinExistence type="inferred from homology"/>
<dbReference type="RefSeq" id="WP_066099343.1">
    <property type="nucleotide sequence ID" value="NZ_CP016027.1"/>
</dbReference>
<dbReference type="Pfam" id="PF00248">
    <property type="entry name" value="Aldo_ket_red"/>
    <property type="match status" value="1"/>
</dbReference>
<dbReference type="Gene3D" id="3.20.20.100">
    <property type="entry name" value="NADP-dependent oxidoreductase domain"/>
    <property type="match status" value="1"/>
</dbReference>
<keyword evidence="1" id="KW-0521">NADP</keyword>
<name>A0A191ZGH0_9GAMM</name>
<gene>
    <name evidence="6" type="ORF">A9404_05935</name>
</gene>
<evidence type="ECO:0000256" key="3">
    <source>
        <dbReference type="ARBA" id="ARBA00038157"/>
    </source>
</evidence>
<dbReference type="InterPro" id="IPR036812">
    <property type="entry name" value="NAD(P)_OxRdtase_dom_sf"/>
</dbReference>
<keyword evidence="7" id="KW-1185">Reference proteome</keyword>
<reference evidence="6 7" key="1">
    <citation type="submission" date="2016-06" db="EMBL/GenBank/DDBJ databases">
        <title>Insight into the functional genes involving in sulfur oxidation in Pearl River water.</title>
        <authorList>
            <person name="Luo J."/>
            <person name="Tan X."/>
            <person name="Lin W."/>
        </authorList>
    </citation>
    <scope>NUCLEOTIDE SEQUENCE [LARGE SCALE GENOMIC DNA]</scope>
    <source>
        <strain evidence="6 7">LS2</strain>
    </source>
</reference>
<dbReference type="CDD" id="cd19094">
    <property type="entry name" value="AKR_Tas-like"/>
    <property type="match status" value="1"/>
</dbReference>
<evidence type="ECO:0000256" key="4">
    <source>
        <dbReference type="ARBA" id="ARBA00070119"/>
    </source>
</evidence>
<evidence type="ECO:0000313" key="7">
    <source>
        <dbReference type="Proteomes" id="UP000078596"/>
    </source>
</evidence>
<dbReference type="Proteomes" id="UP000078596">
    <property type="component" value="Chromosome"/>
</dbReference>
<accession>A0A191ZGH0</accession>